<gene>
    <name evidence="2" type="ORF">IPN02_05920</name>
</gene>
<organism evidence="2 3">
    <name type="scientific">Candidatus Neomicrothrix subdominans</name>
    <dbReference type="NCBI Taxonomy" id="2954438"/>
    <lineage>
        <taxon>Bacteria</taxon>
        <taxon>Bacillati</taxon>
        <taxon>Actinomycetota</taxon>
        <taxon>Acidimicrobiia</taxon>
        <taxon>Acidimicrobiales</taxon>
        <taxon>Microthrixaceae</taxon>
        <taxon>Candidatus Neomicrothrix</taxon>
    </lineage>
</organism>
<evidence type="ECO:0000313" key="2">
    <source>
        <dbReference type="EMBL" id="MBK9296392.1"/>
    </source>
</evidence>
<dbReference type="InterPro" id="IPR011335">
    <property type="entry name" value="Restrct_endonuc-II-like"/>
</dbReference>
<feature type="domain" description="Restriction endonuclease type IV Mrr" evidence="1">
    <location>
        <begin position="158"/>
        <end position="263"/>
    </location>
</feature>
<dbReference type="Pfam" id="PF04471">
    <property type="entry name" value="Mrr_cat"/>
    <property type="match status" value="1"/>
</dbReference>
<keyword evidence="2" id="KW-0378">Hydrolase</keyword>
<protein>
    <submittedName>
        <fullName evidence="2">Restriction endonuclease</fullName>
    </submittedName>
</protein>
<dbReference type="AlphaFoldDB" id="A0A936NC99"/>
<keyword evidence="2" id="KW-0540">Nuclease</keyword>
<dbReference type="Proteomes" id="UP000727993">
    <property type="component" value="Unassembled WGS sequence"/>
</dbReference>
<reference evidence="2 3" key="1">
    <citation type="submission" date="2020-10" db="EMBL/GenBank/DDBJ databases">
        <title>Connecting structure to function with the recovery of over 1000 high-quality activated sludge metagenome-assembled genomes encoding full-length rRNA genes using long-read sequencing.</title>
        <authorList>
            <person name="Singleton C.M."/>
            <person name="Petriglieri F."/>
            <person name="Kristensen J.M."/>
            <person name="Kirkegaard R.H."/>
            <person name="Michaelsen T.Y."/>
            <person name="Andersen M.H."/>
            <person name="Karst S.M."/>
            <person name="Dueholm M.S."/>
            <person name="Nielsen P.H."/>
            <person name="Albertsen M."/>
        </authorList>
    </citation>
    <scope>NUCLEOTIDE SEQUENCE [LARGE SCALE GENOMIC DNA]</scope>
    <source>
        <strain evidence="2">Lyne_18-Q3-R50-59_MAXAC.006</strain>
    </source>
</reference>
<sequence length="296" mass="33822">MLEALAVFYWYKRDLERFLRSALADHPEVLSRISFEASSKRQVAVEVVTQLQTNESRYQETALDLLERLADYPDAFDGLARTEDGPSKVKVAQAALRAVQAVTSQNRDLLNARDETLRRIQDDLEQSATRRTHEAVLAELNAEFMVLHSQKTDPQGRGIEFERLLERLFALHDLDPRAAYNIDHEQVDGAFTFRTDDYLMEAKWWKVPVDPRELNHFRAKVESKAANTLGLCISISGFTEGALLKRTERSPLILMDGADLVAILENRISLAEVLERKRRHAVETGNPFYSVREMHG</sequence>
<evidence type="ECO:0000313" key="3">
    <source>
        <dbReference type="Proteomes" id="UP000727993"/>
    </source>
</evidence>
<keyword evidence="2" id="KW-0255">Endonuclease</keyword>
<accession>A0A936NC99</accession>
<dbReference type="GO" id="GO:0009307">
    <property type="term" value="P:DNA restriction-modification system"/>
    <property type="evidence" value="ECO:0007669"/>
    <property type="project" value="InterPro"/>
</dbReference>
<dbReference type="InterPro" id="IPR011856">
    <property type="entry name" value="tRNA_endonuc-like_dom_sf"/>
</dbReference>
<dbReference type="Gene3D" id="3.40.1350.10">
    <property type="match status" value="1"/>
</dbReference>
<dbReference type="GO" id="GO:0004519">
    <property type="term" value="F:endonuclease activity"/>
    <property type="evidence" value="ECO:0007669"/>
    <property type="project" value="UniProtKB-KW"/>
</dbReference>
<name>A0A936NC99_9ACTN</name>
<dbReference type="SUPFAM" id="SSF52980">
    <property type="entry name" value="Restriction endonuclease-like"/>
    <property type="match status" value="1"/>
</dbReference>
<comment type="caution">
    <text evidence="2">The sequence shown here is derived from an EMBL/GenBank/DDBJ whole genome shotgun (WGS) entry which is preliminary data.</text>
</comment>
<dbReference type="EMBL" id="JADJZA010000002">
    <property type="protein sequence ID" value="MBK9296392.1"/>
    <property type="molecule type" value="Genomic_DNA"/>
</dbReference>
<dbReference type="InterPro" id="IPR007560">
    <property type="entry name" value="Restrct_endonuc_IV_Mrr"/>
</dbReference>
<dbReference type="GO" id="GO:0003677">
    <property type="term" value="F:DNA binding"/>
    <property type="evidence" value="ECO:0007669"/>
    <property type="project" value="InterPro"/>
</dbReference>
<proteinExistence type="predicted"/>
<evidence type="ECO:0000259" key="1">
    <source>
        <dbReference type="Pfam" id="PF04471"/>
    </source>
</evidence>